<dbReference type="EMBL" id="CAJJDO010000102">
    <property type="protein sequence ID" value="CAD8192703.1"/>
    <property type="molecule type" value="Genomic_DNA"/>
</dbReference>
<protein>
    <submittedName>
        <fullName evidence="1">Uncharacterized protein</fullName>
    </submittedName>
</protein>
<dbReference type="Proteomes" id="UP000689195">
    <property type="component" value="Unassembled WGS sequence"/>
</dbReference>
<evidence type="ECO:0000313" key="2">
    <source>
        <dbReference type="Proteomes" id="UP000689195"/>
    </source>
</evidence>
<evidence type="ECO:0000313" key="1">
    <source>
        <dbReference type="EMBL" id="CAD8192703.1"/>
    </source>
</evidence>
<proteinExistence type="predicted"/>
<dbReference type="OrthoDB" id="305295at2759"/>
<organism evidence="1 2">
    <name type="scientific">Paramecium pentaurelia</name>
    <dbReference type="NCBI Taxonomy" id="43138"/>
    <lineage>
        <taxon>Eukaryota</taxon>
        <taxon>Sar</taxon>
        <taxon>Alveolata</taxon>
        <taxon>Ciliophora</taxon>
        <taxon>Intramacronucleata</taxon>
        <taxon>Oligohymenophorea</taxon>
        <taxon>Peniculida</taxon>
        <taxon>Parameciidae</taxon>
        <taxon>Paramecium</taxon>
    </lineage>
</organism>
<name>A0A8S1WSK3_9CILI</name>
<keyword evidence="2" id="KW-1185">Reference proteome</keyword>
<gene>
    <name evidence="1" type="ORF">PPENT_87.1.T1020115</name>
</gene>
<dbReference type="AlphaFoldDB" id="A0A8S1WSK3"/>
<comment type="caution">
    <text evidence="1">The sequence shown here is derived from an EMBL/GenBank/DDBJ whole genome shotgun (WGS) entry which is preliminary data.</text>
</comment>
<reference evidence="1" key="1">
    <citation type="submission" date="2021-01" db="EMBL/GenBank/DDBJ databases">
        <authorList>
            <consortium name="Genoscope - CEA"/>
            <person name="William W."/>
        </authorList>
    </citation>
    <scope>NUCLEOTIDE SEQUENCE</scope>
</reference>
<accession>A0A8S1WSK3</accession>
<sequence length="131" mass="15210">MKNKSFKDILGLQVVKVQLVCRLQIGNNDEPIHYGVIVSTKDNQEKYLLHNGYKYGKDQDFILTSIKDISNDWEIQQNYLLQIPIKIQELFQAGCCGQNMRYHPQNNNSKHASDRIITRVKDFINSKQNIG</sequence>